<keyword evidence="1" id="KW-0175">Coiled coil</keyword>
<dbReference type="Proteomes" id="UP000794436">
    <property type="component" value="Unassembled WGS sequence"/>
</dbReference>
<evidence type="ECO:0000256" key="1">
    <source>
        <dbReference type="SAM" id="Coils"/>
    </source>
</evidence>
<gene>
    <name evidence="3" type="ORF">Poli38472_004917</name>
</gene>
<proteinExistence type="predicted"/>
<evidence type="ECO:0000256" key="2">
    <source>
        <dbReference type="SAM" id="MobiDB-lite"/>
    </source>
</evidence>
<protein>
    <submittedName>
        <fullName evidence="3">Uncharacterized protein</fullName>
    </submittedName>
</protein>
<reference evidence="3" key="1">
    <citation type="submission" date="2019-03" db="EMBL/GenBank/DDBJ databases">
        <title>Long read genome sequence of the mycoparasitic Pythium oligandrum ATCC 38472 isolated from sugarbeet rhizosphere.</title>
        <authorList>
            <person name="Gaulin E."/>
        </authorList>
    </citation>
    <scope>NUCLEOTIDE SEQUENCE</scope>
    <source>
        <strain evidence="3">ATCC 38472_TT</strain>
    </source>
</reference>
<feature type="coiled-coil region" evidence="1">
    <location>
        <begin position="24"/>
        <end position="58"/>
    </location>
</feature>
<organism evidence="3 4">
    <name type="scientific">Pythium oligandrum</name>
    <name type="common">Mycoparasitic fungus</name>
    <dbReference type="NCBI Taxonomy" id="41045"/>
    <lineage>
        <taxon>Eukaryota</taxon>
        <taxon>Sar</taxon>
        <taxon>Stramenopiles</taxon>
        <taxon>Oomycota</taxon>
        <taxon>Peronosporomycetes</taxon>
        <taxon>Pythiales</taxon>
        <taxon>Pythiaceae</taxon>
        <taxon>Pythium</taxon>
    </lineage>
</organism>
<dbReference type="EMBL" id="SPLM01000109">
    <property type="protein sequence ID" value="TMW59848.1"/>
    <property type="molecule type" value="Genomic_DNA"/>
</dbReference>
<evidence type="ECO:0000313" key="4">
    <source>
        <dbReference type="Proteomes" id="UP000794436"/>
    </source>
</evidence>
<comment type="caution">
    <text evidence="3">The sequence shown here is derived from an EMBL/GenBank/DDBJ whole genome shotgun (WGS) entry which is preliminary data.</text>
</comment>
<accession>A0A8K1FIK6</accession>
<dbReference type="AlphaFoldDB" id="A0A8K1FIK6"/>
<evidence type="ECO:0000313" key="3">
    <source>
        <dbReference type="EMBL" id="TMW59848.1"/>
    </source>
</evidence>
<feature type="region of interest" description="Disordered" evidence="2">
    <location>
        <begin position="1"/>
        <end position="23"/>
    </location>
</feature>
<dbReference type="CDD" id="cd14686">
    <property type="entry name" value="bZIP"/>
    <property type="match status" value="1"/>
</dbReference>
<keyword evidence="4" id="KW-1185">Reference proteome</keyword>
<name>A0A8K1FIK6_PYTOL</name>
<sequence length="362" mass="41435">MMASTMAYGASSTNAEAVEKKPWRNRAKEEVKELQHTVKQLKATLKRLRERNKREKRVVHPSRVWEDVSQRQKRQRCRAEEENAKLRSEIIARAFLLQQMTQLVRQTGDSYLTFPTALYPRVPRPLLYTRSVEGYLARISELYYETESAFASHMTVDQIDTFREVSVAEEDKNTTLVTQKVCWTVPFTVERVVEALWQSMLLKPAPRGCGFDYNPALEASVLVASCCKSVIGPDSPKSVDVLSNLVIKKFPQSDRNGALMVAHMSAGLAESSSHLLKDGVGWDDYWLRVRECPREPHEESTSPLSQIQVFRRTRLKLVKNRTAAQRRFAGALTALIIDHVEEELEWRQQAIEHFLLASGHSH</sequence>